<protein>
    <submittedName>
        <fullName evidence="2">DUF2975 domain-containing protein</fullName>
    </submittedName>
</protein>
<dbReference type="EMBL" id="JAABOQ010000003">
    <property type="protein sequence ID" value="NER17115.1"/>
    <property type="molecule type" value="Genomic_DNA"/>
</dbReference>
<feature type="transmembrane region" description="Helical" evidence="1">
    <location>
        <begin position="139"/>
        <end position="156"/>
    </location>
</feature>
<proteinExistence type="predicted"/>
<feature type="transmembrane region" description="Helical" evidence="1">
    <location>
        <begin position="111"/>
        <end position="133"/>
    </location>
</feature>
<dbReference type="Proteomes" id="UP000474296">
    <property type="component" value="Unassembled WGS sequence"/>
</dbReference>
<accession>A0A6M0CH10</accession>
<keyword evidence="3" id="KW-1185">Reference proteome</keyword>
<dbReference type="Pfam" id="PF11188">
    <property type="entry name" value="DUF2975"/>
    <property type="match status" value="1"/>
</dbReference>
<keyword evidence="1" id="KW-1133">Transmembrane helix</keyword>
<dbReference type="AlphaFoldDB" id="A0A6M0CH10"/>
<evidence type="ECO:0000313" key="3">
    <source>
        <dbReference type="Proteomes" id="UP000474296"/>
    </source>
</evidence>
<comment type="caution">
    <text evidence="2">The sequence shown here is derived from an EMBL/GenBank/DDBJ whole genome shotgun (WGS) entry which is preliminary data.</text>
</comment>
<name>A0A6M0CH10_9FLAO</name>
<feature type="transmembrane region" description="Helical" evidence="1">
    <location>
        <begin position="7"/>
        <end position="24"/>
    </location>
</feature>
<dbReference type="RefSeq" id="WP_164031277.1">
    <property type="nucleotide sequence ID" value="NZ_JAABOQ010000003.1"/>
</dbReference>
<gene>
    <name evidence="2" type="ORF">GWK10_07830</name>
</gene>
<evidence type="ECO:0000313" key="2">
    <source>
        <dbReference type="EMBL" id="NER17115.1"/>
    </source>
</evidence>
<keyword evidence="1" id="KW-0472">Membrane</keyword>
<feature type="transmembrane region" description="Helical" evidence="1">
    <location>
        <begin position="60"/>
        <end position="81"/>
    </location>
</feature>
<keyword evidence="1" id="KW-0812">Transmembrane</keyword>
<dbReference type="InterPro" id="IPR021354">
    <property type="entry name" value="DUF2975"/>
</dbReference>
<organism evidence="2 3">
    <name type="scientific">Spongiivirga citrea</name>
    <dbReference type="NCBI Taxonomy" id="1481457"/>
    <lineage>
        <taxon>Bacteria</taxon>
        <taxon>Pseudomonadati</taxon>
        <taxon>Bacteroidota</taxon>
        <taxon>Flavobacteriia</taxon>
        <taxon>Flavobacteriales</taxon>
        <taxon>Flavobacteriaceae</taxon>
        <taxon>Spongiivirga</taxon>
    </lineage>
</organism>
<sequence>MKDNLTILSYLIWGVVLLGVGALLNDIRDFDTNQFKNFISWAKTADKNEHWWTSKNAIEWSYYAISMALYFFKGYLIYGVFKFTAIIDNVKNGDYFSDNNITLFKKIGSIFITYAVNVFILKAILSYVAVSRFKVGDEFMILVPAGVGLYVLASIFKRAKELKEENELTI</sequence>
<reference evidence="2 3" key="1">
    <citation type="submission" date="2020-01" db="EMBL/GenBank/DDBJ databases">
        <title>Spongiivirga citrea KCTC 32990T.</title>
        <authorList>
            <person name="Wang G."/>
        </authorList>
    </citation>
    <scope>NUCLEOTIDE SEQUENCE [LARGE SCALE GENOMIC DNA]</scope>
    <source>
        <strain evidence="2 3">KCTC 32990</strain>
    </source>
</reference>
<evidence type="ECO:0000256" key="1">
    <source>
        <dbReference type="SAM" id="Phobius"/>
    </source>
</evidence>